<feature type="compositionally biased region" description="Low complexity" evidence="1">
    <location>
        <begin position="22"/>
        <end position="34"/>
    </location>
</feature>
<name>A0A8H6IGI8_9AGAR</name>
<protein>
    <submittedName>
        <fullName evidence="2">Uncharacterized protein</fullName>
    </submittedName>
</protein>
<dbReference type="OrthoDB" id="2987718at2759"/>
<gene>
    <name evidence="2" type="ORF">DFP72DRAFT_873774</name>
</gene>
<comment type="caution">
    <text evidence="2">The sequence shown here is derived from an EMBL/GenBank/DDBJ whole genome shotgun (WGS) entry which is preliminary data.</text>
</comment>
<dbReference type="Proteomes" id="UP000521943">
    <property type="component" value="Unassembled WGS sequence"/>
</dbReference>
<feature type="region of interest" description="Disordered" evidence="1">
    <location>
        <begin position="11"/>
        <end position="39"/>
    </location>
</feature>
<dbReference type="EMBL" id="JACGCI010000005">
    <property type="protein sequence ID" value="KAF6763927.1"/>
    <property type="molecule type" value="Genomic_DNA"/>
</dbReference>
<accession>A0A8H6IGI8</accession>
<proteinExistence type="predicted"/>
<keyword evidence="3" id="KW-1185">Reference proteome</keyword>
<reference evidence="2 3" key="1">
    <citation type="submission" date="2020-07" db="EMBL/GenBank/DDBJ databases">
        <title>Comparative genomics of pyrophilous fungi reveals a link between fire events and developmental genes.</title>
        <authorList>
            <consortium name="DOE Joint Genome Institute"/>
            <person name="Steindorff A.S."/>
            <person name="Carver A."/>
            <person name="Calhoun S."/>
            <person name="Stillman K."/>
            <person name="Liu H."/>
            <person name="Lipzen A."/>
            <person name="Pangilinan J."/>
            <person name="Labutti K."/>
            <person name="Bruns T.D."/>
            <person name="Grigoriev I.V."/>
        </authorList>
    </citation>
    <scope>NUCLEOTIDE SEQUENCE [LARGE SCALE GENOMIC DNA]</scope>
    <source>
        <strain evidence="2 3">CBS 144469</strain>
    </source>
</reference>
<sequence>MNPNTTFRFLSCSPEPGPAQPTQPTTQLTKPNQPNHHTSLSKCAKPIVCDGSDDELDVAPCSDLPWTPSLMTAPRAPPIQVVYKLKLIVGEDSSLHFRAIFNAGLTNDRQLSLFLGWPTKYRCSLIENLVASGFGSKEKESAAMHGVPQPNNTFSGVLQPPVELLYQLFNEVLVYAEKPSELFEEVVKKVRFPLYATGRIAWERYEDQWPIRFILKRHRPKLTLKKPCQTQRSPPAQPKKTDSMPWISHTCPTHTGVDVQSVSRNIQQFLHFFGLSDLIPVFAMVGVRSDEDMQQFCVFSDEEKDREGIVKVNQFQRIAMKTEFTEEKAKGFIQFAKSK</sequence>
<evidence type="ECO:0000313" key="3">
    <source>
        <dbReference type="Proteomes" id="UP000521943"/>
    </source>
</evidence>
<evidence type="ECO:0000256" key="1">
    <source>
        <dbReference type="SAM" id="MobiDB-lite"/>
    </source>
</evidence>
<organism evidence="2 3">
    <name type="scientific">Ephemerocybe angulata</name>
    <dbReference type="NCBI Taxonomy" id="980116"/>
    <lineage>
        <taxon>Eukaryota</taxon>
        <taxon>Fungi</taxon>
        <taxon>Dikarya</taxon>
        <taxon>Basidiomycota</taxon>
        <taxon>Agaricomycotina</taxon>
        <taxon>Agaricomycetes</taxon>
        <taxon>Agaricomycetidae</taxon>
        <taxon>Agaricales</taxon>
        <taxon>Agaricineae</taxon>
        <taxon>Psathyrellaceae</taxon>
        <taxon>Ephemerocybe</taxon>
    </lineage>
</organism>
<dbReference type="AlphaFoldDB" id="A0A8H6IGI8"/>
<evidence type="ECO:0000313" key="2">
    <source>
        <dbReference type="EMBL" id="KAF6763927.1"/>
    </source>
</evidence>